<dbReference type="HOGENOM" id="CLU_1601635_0_0_5"/>
<organism evidence="2 3">
    <name type="scientific">Sphingopyxis alaskensis (strain DSM 13593 / LMG 18877 / RB2256)</name>
    <name type="common">Sphingomonas alaskensis</name>
    <dbReference type="NCBI Taxonomy" id="317655"/>
    <lineage>
        <taxon>Bacteria</taxon>
        <taxon>Pseudomonadati</taxon>
        <taxon>Pseudomonadota</taxon>
        <taxon>Alphaproteobacteria</taxon>
        <taxon>Sphingomonadales</taxon>
        <taxon>Sphingomonadaceae</taxon>
        <taxon>Sphingopyxis</taxon>
    </lineage>
</organism>
<dbReference type="EMBL" id="CP000356">
    <property type="protein sequence ID" value="ABF53716.1"/>
    <property type="molecule type" value="Genomic_DNA"/>
</dbReference>
<name>Q1GRK6_SPHAL</name>
<evidence type="ECO:0000313" key="2">
    <source>
        <dbReference type="EMBL" id="ABF53716.1"/>
    </source>
</evidence>
<sequence length="166" mass="17229">MGRIGKVGEGHGGNAGGRARPGRAQMDIFLEALAESSNVAASARKAGIGADAMYRERRRNSGFAARWQAALCEGFARLEAELLAEALIAPTGNVKDATLKSRAQKYRLGLSLLAAHRAAVRGAKLPGVGPAAAQGSAKARLTAKLHAMQAQAAAETDLLADQGERE</sequence>
<accession>Q1GRK6</accession>
<dbReference type="eggNOG" id="ENOG5031JI4">
    <property type="taxonomic scope" value="Bacteria"/>
</dbReference>
<protein>
    <recommendedName>
        <fullName evidence="4">Terminase small subunit</fullName>
    </recommendedName>
</protein>
<dbReference type="OrthoDB" id="8480631at2"/>
<evidence type="ECO:0008006" key="4">
    <source>
        <dbReference type="Google" id="ProtNLM"/>
    </source>
</evidence>
<dbReference type="RefSeq" id="WP_011542292.1">
    <property type="nucleotide sequence ID" value="NC_008048.1"/>
</dbReference>
<evidence type="ECO:0000313" key="3">
    <source>
        <dbReference type="Proteomes" id="UP000006578"/>
    </source>
</evidence>
<dbReference type="Proteomes" id="UP000006578">
    <property type="component" value="Chromosome"/>
</dbReference>
<dbReference type="KEGG" id="sal:Sala_2005"/>
<feature type="compositionally biased region" description="Gly residues" evidence="1">
    <location>
        <begin position="1"/>
        <end position="16"/>
    </location>
</feature>
<reference evidence="2 3" key="1">
    <citation type="journal article" date="2009" name="Proc. Natl. Acad. Sci. U.S.A.">
        <title>The genomic basis of trophic strategy in marine bacteria.</title>
        <authorList>
            <person name="Lauro F.M."/>
            <person name="McDougald D."/>
            <person name="Thomas T."/>
            <person name="Williams T.J."/>
            <person name="Egan S."/>
            <person name="Rice S."/>
            <person name="DeMaere M.Z."/>
            <person name="Ting L."/>
            <person name="Ertan H."/>
            <person name="Johnson J."/>
            <person name="Ferriera S."/>
            <person name="Lapidus A."/>
            <person name="Anderson I."/>
            <person name="Kyrpides N."/>
            <person name="Munk A.C."/>
            <person name="Detter C."/>
            <person name="Han C.S."/>
            <person name="Brown M.V."/>
            <person name="Robb F.T."/>
            <person name="Kjelleberg S."/>
            <person name="Cavicchioli R."/>
        </authorList>
    </citation>
    <scope>NUCLEOTIDE SEQUENCE [LARGE SCALE GENOMIC DNA]</scope>
    <source>
        <strain evidence="3">DSM 13593 / LMG 18877 / RB2256</strain>
    </source>
</reference>
<gene>
    <name evidence="2" type="ordered locus">Sala_2005</name>
</gene>
<proteinExistence type="predicted"/>
<evidence type="ECO:0000256" key="1">
    <source>
        <dbReference type="SAM" id="MobiDB-lite"/>
    </source>
</evidence>
<dbReference type="AlphaFoldDB" id="Q1GRK6"/>
<dbReference type="STRING" id="317655.Sala_2005"/>
<keyword evidence="3" id="KW-1185">Reference proteome</keyword>
<feature type="region of interest" description="Disordered" evidence="1">
    <location>
        <begin position="1"/>
        <end position="20"/>
    </location>
</feature>